<feature type="transmembrane region" description="Helical" evidence="1">
    <location>
        <begin position="97"/>
        <end position="119"/>
    </location>
</feature>
<evidence type="ECO:0000313" key="3">
    <source>
        <dbReference type="Proteomes" id="UP000469452"/>
    </source>
</evidence>
<accession>A0A6A5AC94</accession>
<dbReference type="Proteomes" id="UP000469452">
    <property type="component" value="Unassembled WGS sequence"/>
</dbReference>
<dbReference type="Pfam" id="PF14079">
    <property type="entry name" value="DUF4260"/>
    <property type="match status" value="1"/>
</dbReference>
<reference evidence="2 3" key="1">
    <citation type="submission" date="2019-06" db="EMBL/GenBank/DDBJ databases">
        <title>Genomics analysis of Aphanomyces spp. identifies a new class of oomycete effector associated with host adaptation.</title>
        <authorList>
            <person name="Gaulin E."/>
        </authorList>
    </citation>
    <scope>NUCLEOTIDE SEQUENCE [LARGE SCALE GENOMIC DNA]</scope>
    <source>
        <strain evidence="2 3">E</strain>
    </source>
</reference>
<dbReference type="AlphaFoldDB" id="A0A6A5AC94"/>
<dbReference type="EMBL" id="VJMI01009424">
    <property type="protein sequence ID" value="KAF0758994.1"/>
    <property type="molecule type" value="Genomic_DNA"/>
</dbReference>
<feature type="transmembrane region" description="Helical" evidence="1">
    <location>
        <begin position="54"/>
        <end position="77"/>
    </location>
</feature>
<comment type="caution">
    <text evidence="2">The sequence shown here is derived from an EMBL/GenBank/DDBJ whole genome shotgun (WGS) entry which is preliminary data.</text>
</comment>
<gene>
    <name evidence="2" type="ORF">AaE_003777</name>
</gene>
<protein>
    <submittedName>
        <fullName evidence="2">Uncharacterized protein</fullName>
    </submittedName>
</protein>
<sequence length="188" mass="20136">MAGDAAAVTAPLPTSVASTAPHARGLVRILLQLEGATLLVACVVAYYRLQGNWWVFAAGFFAGDLLSVGYAFGPAVGCTLYNTSHTFVGPTLMATLYLLWTDHTWLGLVAAIWGAHLGWERSLGYGLRYPDGFTSTHITVDQDPVEYVQHLLEPTKATYEGAARTGISTTTVPNYQSTAPATARDDQV</sequence>
<name>A0A6A5AC94_APHAT</name>
<feature type="transmembrane region" description="Helical" evidence="1">
    <location>
        <begin position="27"/>
        <end position="47"/>
    </location>
</feature>
<keyword evidence="1" id="KW-0472">Membrane</keyword>
<evidence type="ECO:0000313" key="2">
    <source>
        <dbReference type="EMBL" id="KAF0758994.1"/>
    </source>
</evidence>
<organism evidence="2 3">
    <name type="scientific">Aphanomyces astaci</name>
    <name type="common">Crayfish plague agent</name>
    <dbReference type="NCBI Taxonomy" id="112090"/>
    <lineage>
        <taxon>Eukaryota</taxon>
        <taxon>Sar</taxon>
        <taxon>Stramenopiles</taxon>
        <taxon>Oomycota</taxon>
        <taxon>Saprolegniomycetes</taxon>
        <taxon>Saprolegniales</taxon>
        <taxon>Verrucalvaceae</taxon>
        <taxon>Aphanomyces</taxon>
    </lineage>
</organism>
<keyword evidence="1" id="KW-0812">Transmembrane</keyword>
<keyword evidence="1" id="KW-1133">Transmembrane helix</keyword>
<evidence type="ECO:0000256" key="1">
    <source>
        <dbReference type="SAM" id="Phobius"/>
    </source>
</evidence>
<proteinExistence type="predicted"/>
<dbReference type="VEuPathDB" id="FungiDB:H257_02294"/>
<dbReference type="InterPro" id="IPR025356">
    <property type="entry name" value="DUF4260"/>
</dbReference>